<keyword evidence="2 4" id="KW-0863">Zinc-finger</keyword>
<keyword evidence="3 4" id="KW-0862">Zinc</keyword>
<dbReference type="GO" id="GO:0008270">
    <property type="term" value="F:zinc ion binding"/>
    <property type="evidence" value="ECO:0007669"/>
    <property type="project" value="UniProtKB-KW"/>
</dbReference>
<dbReference type="EMBL" id="CAFZ01000012">
    <property type="protein sequence ID" value="CCA67325.1"/>
    <property type="molecule type" value="Genomic_DNA"/>
</dbReference>
<dbReference type="InterPro" id="IPR036855">
    <property type="entry name" value="Znf_CCCH_sf"/>
</dbReference>
<dbReference type="HOGENOM" id="CLU_389875_0_0_1"/>
<dbReference type="GO" id="GO:0061630">
    <property type="term" value="F:ubiquitin protein ligase activity"/>
    <property type="evidence" value="ECO:0007669"/>
    <property type="project" value="InterPro"/>
</dbReference>
<evidence type="ECO:0000256" key="2">
    <source>
        <dbReference type="ARBA" id="ARBA00022771"/>
    </source>
</evidence>
<protein>
    <recommendedName>
        <fullName evidence="6">C3H1-type domain-containing protein</fullName>
    </recommendedName>
</protein>
<dbReference type="OMA" id="NSCTAGK"/>
<evidence type="ECO:0000313" key="8">
    <source>
        <dbReference type="Proteomes" id="UP000007148"/>
    </source>
</evidence>
<feature type="compositionally biased region" description="Basic and acidic residues" evidence="5">
    <location>
        <begin position="22"/>
        <end position="55"/>
    </location>
</feature>
<feature type="compositionally biased region" description="Polar residues" evidence="5">
    <location>
        <begin position="234"/>
        <end position="244"/>
    </location>
</feature>
<feature type="region of interest" description="Disordered" evidence="5">
    <location>
        <begin position="649"/>
        <end position="691"/>
    </location>
</feature>
<dbReference type="GO" id="GO:0000209">
    <property type="term" value="P:protein polyubiquitination"/>
    <property type="evidence" value="ECO:0007669"/>
    <property type="project" value="InterPro"/>
</dbReference>
<evidence type="ECO:0000256" key="3">
    <source>
        <dbReference type="ARBA" id="ARBA00022833"/>
    </source>
</evidence>
<dbReference type="InterPro" id="IPR045072">
    <property type="entry name" value="MKRN-like"/>
</dbReference>
<name>G4T7L8_SERID</name>
<feature type="domain" description="C3H1-type" evidence="6">
    <location>
        <begin position="88"/>
        <end position="115"/>
    </location>
</feature>
<accession>G4T7L8</accession>
<dbReference type="Gene3D" id="4.10.1000.10">
    <property type="entry name" value="Zinc finger, CCCH-type"/>
    <property type="match status" value="1"/>
</dbReference>
<evidence type="ECO:0000256" key="1">
    <source>
        <dbReference type="ARBA" id="ARBA00022723"/>
    </source>
</evidence>
<evidence type="ECO:0000313" key="7">
    <source>
        <dbReference type="EMBL" id="CCA67325.1"/>
    </source>
</evidence>
<sequence length="691" mass="72513">MNDRHDDSGSVLHALGAFFEQPSRRPADADDPGFFKDHDSDNRSKKGQKDKDADSSSKLSHVPCKFYRVGACTAGNNCPFSHSAIDRGGPKETCQWFIKGNCKFGHKCALAHILPGQPMAMDKKNKKAAQLSNQAAGAHDGSKDGKNKRGRGAASGAANGHQRNDSRAERGSKPASNLTATAPMIPSPAQDDPSVEAGHSPPQTLAKAGTNEQEHLNETISQQPSAARPAMPTRFSSGRNTSTDMGYGPIGSPPNASAMRAPFVSTNNNAHYAPGTSPPPNPPNVIHPSTSPFAHGEGKQHFFGAYNRMQGDRGEQSPIAIQRAGWRTQVPERNENAVASDDDDLEEFLPSSLNDLLTPEERQRRLSRSGGTRAGLGYIGENSVGNVGLGGVGSMSAMGMGNHRYSRSVPAARLLEAASVWKETDRERERDNALLSAASLSFRSTGLGSEGFSPSHAQLGISNASGAFLHGFSRTTMANPVPGLTRHVVSQSYEEADVLGAVPTPATIAARGGNRYESYNLQTNTRHAQLGADALSPSARALQSHAPGQSLPQGLAAGLSRLHLGANPLGGQQIGAKQPIPGMSMGMGMGYGVGDIAPKSNVRSPLRSQFTSASPDPRSINSAVDSIGTNPIISASPGGLHLGRPSWAQHLQHQSSPGNMAQPVPTPVPTAVPAGTKTGNDAEEGVFALDD</sequence>
<dbReference type="SMART" id="SM00356">
    <property type="entry name" value="ZnF_C3H1"/>
    <property type="match status" value="2"/>
</dbReference>
<dbReference type="Pfam" id="PF14608">
    <property type="entry name" value="zf-CCCH_2"/>
    <property type="match status" value="1"/>
</dbReference>
<dbReference type="OrthoDB" id="411372at2759"/>
<dbReference type="SUPFAM" id="SSF90229">
    <property type="entry name" value="CCCH zinc finger"/>
    <property type="match status" value="1"/>
</dbReference>
<dbReference type="Pfam" id="PF00642">
    <property type="entry name" value="zf-CCCH"/>
    <property type="match status" value="1"/>
</dbReference>
<feature type="region of interest" description="Disordered" evidence="5">
    <location>
        <begin position="18"/>
        <end position="58"/>
    </location>
</feature>
<dbReference type="AlphaFoldDB" id="G4T7L8"/>
<dbReference type="PANTHER" id="PTHR11224">
    <property type="entry name" value="MAKORIN-RELATED"/>
    <property type="match status" value="1"/>
</dbReference>
<dbReference type="eggNOG" id="KOG1039">
    <property type="taxonomic scope" value="Eukaryota"/>
</dbReference>
<dbReference type="InterPro" id="IPR000571">
    <property type="entry name" value="Znf_CCCH"/>
</dbReference>
<feature type="compositionally biased region" description="Acidic residues" evidence="5">
    <location>
        <begin position="681"/>
        <end position="691"/>
    </location>
</feature>
<dbReference type="PROSITE" id="PS50103">
    <property type="entry name" value="ZF_C3H1"/>
    <property type="match status" value="2"/>
</dbReference>
<keyword evidence="1 4" id="KW-0479">Metal-binding</keyword>
<feature type="zinc finger region" description="C3H1-type" evidence="4">
    <location>
        <begin position="58"/>
        <end position="85"/>
    </location>
</feature>
<feature type="domain" description="C3H1-type" evidence="6">
    <location>
        <begin position="58"/>
        <end position="85"/>
    </location>
</feature>
<dbReference type="PANTHER" id="PTHR11224:SF10">
    <property type="entry name" value="IP09428P-RELATED"/>
    <property type="match status" value="1"/>
</dbReference>
<dbReference type="STRING" id="1109443.G4T7L8"/>
<organism evidence="7 8">
    <name type="scientific">Serendipita indica (strain DSM 11827)</name>
    <name type="common">Root endophyte fungus</name>
    <name type="synonym">Piriformospora indica</name>
    <dbReference type="NCBI Taxonomy" id="1109443"/>
    <lineage>
        <taxon>Eukaryota</taxon>
        <taxon>Fungi</taxon>
        <taxon>Dikarya</taxon>
        <taxon>Basidiomycota</taxon>
        <taxon>Agaricomycotina</taxon>
        <taxon>Agaricomycetes</taxon>
        <taxon>Sebacinales</taxon>
        <taxon>Serendipitaceae</taxon>
        <taxon>Serendipita</taxon>
    </lineage>
</organism>
<reference evidence="7 8" key="1">
    <citation type="journal article" date="2011" name="PLoS Pathog.">
        <title>Endophytic Life Strategies Decoded by Genome and Transcriptome Analyses of the Mutualistic Root Symbiont Piriformospora indica.</title>
        <authorList>
            <person name="Zuccaro A."/>
            <person name="Lahrmann U."/>
            <person name="Guldener U."/>
            <person name="Langen G."/>
            <person name="Pfiffi S."/>
            <person name="Biedenkopf D."/>
            <person name="Wong P."/>
            <person name="Samans B."/>
            <person name="Grimm C."/>
            <person name="Basiewicz M."/>
            <person name="Murat C."/>
            <person name="Martin F."/>
            <person name="Kogel K.H."/>
        </authorList>
    </citation>
    <scope>NUCLEOTIDE SEQUENCE [LARGE SCALE GENOMIC DNA]</scope>
    <source>
        <strain evidence="7 8">DSM 11827</strain>
    </source>
</reference>
<gene>
    <name evidence="7" type="ORF">PIIN_01156</name>
</gene>
<feature type="region of interest" description="Disordered" evidence="5">
    <location>
        <begin position="121"/>
        <end position="261"/>
    </location>
</feature>
<dbReference type="InParanoid" id="G4T7L8"/>
<evidence type="ECO:0000259" key="6">
    <source>
        <dbReference type="PROSITE" id="PS50103"/>
    </source>
</evidence>
<feature type="compositionally biased region" description="Polar residues" evidence="5">
    <location>
        <begin position="649"/>
        <end position="659"/>
    </location>
</feature>
<comment type="caution">
    <text evidence="7">The sequence shown here is derived from an EMBL/GenBank/DDBJ whole genome shotgun (WGS) entry which is preliminary data.</text>
</comment>
<keyword evidence="8" id="KW-1185">Reference proteome</keyword>
<evidence type="ECO:0000256" key="5">
    <source>
        <dbReference type="SAM" id="MobiDB-lite"/>
    </source>
</evidence>
<feature type="zinc finger region" description="C3H1-type" evidence="4">
    <location>
        <begin position="88"/>
        <end position="115"/>
    </location>
</feature>
<proteinExistence type="predicted"/>
<dbReference type="Proteomes" id="UP000007148">
    <property type="component" value="Unassembled WGS sequence"/>
</dbReference>
<feature type="compositionally biased region" description="Basic and acidic residues" evidence="5">
    <location>
        <begin position="162"/>
        <end position="172"/>
    </location>
</feature>
<evidence type="ECO:0000256" key="4">
    <source>
        <dbReference type="PROSITE-ProRule" id="PRU00723"/>
    </source>
</evidence>